<dbReference type="Gene3D" id="1.20.1270.60">
    <property type="entry name" value="Arfaptin homology (AH) domain/BAR domain"/>
    <property type="match status" value="1"/>
</dbReference>
<feature type="compositionally biased region" description="Low complexity" evidence="2">
    <location>
        <begin position="831"/>
        <end position="840"/>
    </location>
</feature>
<feature type="region of interest" description="Disordered" evidence="2">
    <location>
        <begin position="1746"/>
        <end position="1817"/>
    </location>
</feature>
<feature type="compositionally biased region" description="Basic and acidic residues" evidence="2">
    <location>
        <begin position="778"/>
        <end position="790"/>
    </location>
</feature>
<dbReference type="GO" id="GO:0005737">
    <property type="term" value="C:cytoplasm"/>
    <property type="evidence" value="ECO:0007669"/>
    <property type="project" value="InterPro"/>
</dbReference>
<feature type="compositionally biased region" description="Basic and acidic residues" evidence="2">
    <location>
        <begin position="399"/>
        <end position="414"/>
    </location>
</feature>
<feature type="region of interest" description="Disordered" evidence="2">
    <location>
        <begin position="1131"/>
        <end position="1154"/>
    </location>
</feature>
<feature type="compositionally biased region" description="Low complexity" evidence="2">
    <location>
        <begin position="509"/>
        <end position="520"/>
    </location>
</feature>
<dbReference type="GO" id="GO:0032955">
    <property type="term" value="P:regulation of division septum assembly"/>
    <property type="evidence" value="ECO:0007669"/>
    <property type="project" value="TreeGrafter"/>
</dbReference>
<feature type="region of interest" description="Disordered" evidence="2">
    <location>
        <begin position="1831"/>
        <end position="1857"/>
    </location>
</feature>
<evidence type="ECO:0000313" key="5">
    <source>
        <dbReference type="Proteomes" id="UP000748025"/>
    </source>
</evidence>
<feature type="compositionally biased region" description="Polar residues" evidence="2">
    <location>
        <begin position="477"/>
        <end position="502"/>
    </location>
</feature>
<dbReference type="Pfam" id="PF03114">
    <property type="entry name" value="BAR"/>
    <property type="match status" value="1"/>
</dbReference>
<feature type="region of interest" description="Disordered" evidence="2">
    <location>
        <begin position="1"/>
        <end position="22"/>
    </location>
</feature>
<feature type="region of interest" description="Disordered" evidence="2">
    <location>
        <begin position="84"/>
        <end position="163"/>
    </location>
</feature>
<feature type="compositionally biased region" description="Polar residues" evidence="2">
    <location>
        <begin position="132"/>
        <end position="158"/>
    </location>
</feature>
<accession>A0A9P7N9M0</accession>
<feature type="compositionally biased region" description="Polar residues" evidence="2">
    <location>
        <begin position="801"/>
        <end position="811"/>
    </location>
</feature>
<name>A0A9P7N9M0_9HYPO</name>
<evidence type="ECO:0000256" key="1">
    <source>
        <dbReference type="ARBA" id="ARBA00022658"/>
    </source>
</evidence>
<feature type="compositionally biased region" description="Low complexity" evidence="2">
    <location>
        <begin position="654"/>
        <end position="666"/>
    </location>
</feature>
<feature type="region of interest" description="Disordered" evidence="2">
    <location>
        <begin position="1652"/>
        <end position="1696"/>
    </location>
</feature>
<feature type="region of interest" description="Disordered" evidence="2">
    <location>
        <begin position="831"/>
        <end position="881"/>
    </location>
</feature>
<feature type="compositionally biased region" description="Low complexity" evidence="2">
    <location>
        <begin position="446"/>
        <end position="464"/>
    </location>
</feature>
<feature type="region of interest" description="Disordered" evidence="2">
    <location>
        <begin position="1238"/>
        <end position="1261"/>
    </location>
</feature>
<dbReference type="CDD" id="cd00160">
    <property type="entry name" value="RhoGEF"/>
    <property type="match status" value="1"/>
</dbReference>
<evidence type="ECO:0000256" key="2">
    <source>
        <dbReference type="SAM" id="MobiDB-lite"/>
    </source>
</evidence>
<dbReference type="InterPro" id="IPR051492">
    <property type="entry name" value="Dynamin-Rho_GEF"/>
</dbReference>
<dbReference type="Proteomes" id="UP000748025">
    <property type="component" value="Unassembled WGS sequence"/>
</dbReference>
<feature type="compositionally biased region" description="Polar residues" evidence="2">
    <location>
        <begin position="1131"/>
        <end position="1149"/>
    </location>
</feature>
<dbReference type="PANTHER" id="PTHR22834:SF20">
    <property type="entry name" value="SH3 DOMAIN-CONTAINING PROTEIN"/>
    <property type="match status" value="1"/>
</dbReference>
<feature type="compositionally biased region" description="Basic and acidic residues" evidence="2">
    <location>
        <begin position="754"/>
        <end position="771"/>
    </location>
</feature>
<feature type="compositionally biased region" description="Basic and acidic residues" evidence="2">
    <location>
        <begin position="1056"/>
        <end position="1065"/>
    </location>
</feature>
<feature type="compositionally biased region" description="Low complexity" evidence="2">
    <location>
        <begin position="1654"/>
        <end position="1664"/>
    </location>
</feature>
<feature type="compositionally biased region" description="Polar residues" evidence="2">
    <location>
        <begin position="716"/>
        <end position="725"/>
    </location>
</feature>
<feature type="compositionally biased region" description="Polar residues" evidence="2">
    <location>
        <begin position="1015"/>
        <end position="1031"/>
    </location>
</feature>
<protein>
    <recommendedName>
        <fullName evidence="3">DH domain-containing protein</fullName>
    </recommendedName>
</protein>
<dbReference type="GO" id="GO:0005085">
    <property type="term" value="F:guanyl-nucleotide exchange factor activity"/>
    <property type="evidence" value="ECO:0007669"/>
    <property type="project" value="UniProtKB-KW"/>
</dbReference>
<feature type="compositionally biased region" description="Polar residues" evidence="2">
    <location>
        <begin position="1795"/>
        <end position="1815"/>
    </location>
</feature>
<dbReference type="SMART" id="SM00325">
    <property type="entry name" value="RhoGEF"/>
    <property type="match status" value="1"/>
</dbReference>
<dbReference type="Gene3D" id="1.20.900.10">
    <property type="entry name" value="Dbl homology (DH) domain"/>
    <property type="match status" value="1"/>
</dbReference>
<evidence type="ECO:0000259" key="3">
    <source>
        <dbReference type="PROSITE" id="PS50010"/>
    </source>
</evidence>
<feature type="region of interest" description="Disordered" evidence="2">
    <location>
        <begin position="1015"/>
        <end position="1115"/>
    </location>
</feature>
<feature type="compositionally biased region" description="Low complexity" evidence="2">
    <location>
        <begin position="1751"/>
        <end position="1764"/>
    </location>
</feature>
<dbReference type="OrthoDB" id="10256089at2759"/>
<keyword evidence="5" id="KW-1185">Reference proteome</keyword>
<feature type="domain" description="DH" evidence="3">
    <location>
        <begin position="1161"/>
        <end position="1377"/>
    </location>
</feature>
<evidence type="ECO:0000313" key="4">
    <source>
        <dbReference type="EMBL" id="KAG6006554.1"/>
    </source>
</evidence>
<dbReference type="CDD" id="cd07589">
    <property type="entry name" value="BAR_DNMBP"/>
    <property type="match status" value="1"/>
</dbReference>
<feature type="compositionally biased region" description="Polar residues" evidence="2">
    <location>
        <begin position="316"/>
        <end position="325"/>
    </location>
</feature>
<feature type="region of interest" description="Disordered" evidence="2">
    <location>
        <begin position="284"/>
        <end position="336"/>
    </location>
</feature>
<dbReference type="SUPFAM" id="SSF48065">
    <property type="entry name" value="DBL homology domain (DH-domain)"/>
    <property type="match status" value="1"/>
</dbReference>
<feature type="compositionally biased region" description="Low complexity" evidence="2">
    <location>
        <begin position="387"/>
        <end position="398"/>
    </location>
</feature>
<gene>
    <name evidence="4" type="ORF">E4U43_000423</name>
</gene>
<dbReference type="InterPro" id="IPR035899">
    <property type="entry name" value="DBL_dom_sf"/>
</dbReference>
<sequence>MDPAPDAGQLQNEAVDTLGRHSFPRGLQQLQHAFDAEAAALQLRSSSLPGLSSDVQGSLDPDSPYYHHVAAEAAQASILDPLPTTQHHHHRHKPSSDTIRHASPPPIDADDFYKNYRGPDASAGPDLLPMAATSSSRPSLRSNGDGTMPKQQPLSAQHNLPRANLRSVSSPLDNRLSAVASRRIPAGKPSVKDLKKRFDQKAAVAVPTIPPPPARATAERLKPTKLRIRSPIATSPSCVPSRQDTALQDGFAASVCDAADIEKSVQSLRQSKFVADHQLSGSTQSFASRVGKPPNSTCRGLALHRPITSTKKKPTTLPQPISSASRHPPSSRGLLFGEVLPNQHEHNVLSLGHGIDELRLRRTSEPCVQIASSRRRSLYSPDSETLSPSYSRRSTPSRSEGDRRQLYSRAHSDDGSSSSSSRATRYHTPKLSPHSSKLPVLVRKLSTPVSSASSSSTRSNSPSTLKRYQANGRRSRTSPGASRTKTPTQTRKLVTPNNSNARLQALIAVPPSKVSPPLRSSRPRRPVSIASTSSSRMKERDRARTGRTGEPSARQRKVSIGPIDFEQRREHIRLAYTKSIQESEALEARHKADAEKARHDLEALPFPQDTSEPPAASHDLPREAEPSTSTTQAPAARISKDDKIEELVLDSDDVQAQNAVPQAAQPTPKADPSTTLTAAAETSVIAAGQDSPTLGLSRGFPDQTPSSFEGRRPPSAVSTTSNTTEFDTEPQVNPPVQAPSSVDDISVTVVNSDSPRKPSHSDYQHPNHDEANSPIRASLEKTRHSLDKIQLDQATAVPVPGSSTDGAQNVKPQGLGIDSFQSQHAAMNLISASQSPVSSSIHDNGTVPFPRLDSHSDSDCQSELDQGPLTANHGQNLQDDDAATDTCADALDDHEQREMEVQSREYYEDASPSYRTSTCASSDVDTYEDAHYSVPEQERQAHQHWNATSTGDFLVPASRFHDEKLSRQSTWTDFSVDSGDQSAMPSSRESPAFGHVTIFSAQTESLINGVRPGEQQNFCESESSRAPSTHYKSMHLPEVDTGDGFSIPYFSPDPSDPAHHLESPNHESSPLPPSNFGSEIDSRASSAYYEQSHYDESTPLNSEQGSGEYMSRADTTQSLDSASLATTEQYANTQTPADSDSKSLTQDSGELTEKERHRLVQRRNVIKELVDTEAVFVRDMNIVEEIYKGTAEACPKLDSKTIKLIFRNSDEIIAFHTAFLSGIKDAVADVYVPKGGRVGQRDDSSISTPSSGTPEVPNDSKDRCTTLGLVFKDNIEQMKLAHEGFLRASDQAAKRLIQIQQDPTVQVWLTECNEVAKDLTAAWDLDSLLIKPMQRITKYPNLIATLLQHTPQDHPDREALKEAKSTLETAIIDINKTKKNFELVGQIVGRKRKESDVKAGFARAFGKRVDKLQASNNNNRLAEDADYAKLNEKFGDDYLRLQVVLRDVEFYTRQVSAYVHEFLQYMSSIELVMRLQPGNYPELESKWVQFNISVRDLEKVALEEHLSQVRRLVIEPFEQVIKAYGNPSLAMKKREKRRLDFERFEQLRKGGKSPDPKLRELVEQYEALNDTLKKELPQLSALTEKIGNICLGNFVNIQAQWYSIWKDKMRLVLTNCSDAPELEEVVTTFERDFPYASSQLANIGILSPATWGRTSVSTSTSVDESSLRMRPRPSDPEVQRRSRGLSINGNANAPPMLPAPDFGIRHSGSFTMSPTSQSVPLFPNGTVPSPHQYYYRDYYAGIAPSQGGLASPRSPEFPSSFRSGAGAGMAGMASTRPSTGRSHESGMMPLRQHSDSAVQSHHDSNTTYPSSSVTPEIQRDSHRFSNMFRSAMPMSDGLDEGGSQRESRASSRERSPTSDSYNVLWLAASLFEFNIATTKHEAGYPYLTYQTGELFDVIAEKGELWLAKNQDDAEEQVGWIWSKHFAKLAES</sequence>
<feature type="compositionally biased region" description="Basic and acidic residues" evidence="2">
    <location>
        <begin position="1842"/>
        <end position="1856"/>
    </location>
</feature>
<dbReference type="SUPFAM" id="SSF103657">
    <property type="entry name" value="BAR/IMD domain-like"/>
    <property type="match status" value="1"/>
</dbReference>
<organism evidence="4 5">
    <name type="scientific">Claviceps pusilla</name>
    <dbReference type="NCBI Taxonomy" id="123648"/>
    <lineage>
        <taxon>Eukaryota</taxon>
        <taxon>Fungi</taxon>
        <taxon>Dikarya</taxon>
        <taxon>Ascomycota</taxon>
        <taxon>Pezizomycotina</taxon>
        <taxon>Sordariomycetes</taxon>
        <taxon>Hypocreomycetidae</taxon>
        <taxon>Hypocreales</taxon>
        <taxon>Clavicipitaceae</taxon>
        <taxon>Claviceps</taxon>
    </lineage>
</organism>
<keyword evidence="1" id="KW-0344">Guanine-nucleotide releasing factor</keyword>
<comment type="caution">
    <text evidence="4">The sequence shown here is derived from an EMBL/GenBank/DDBJ whole genome shotgun (WGS) entry which is preliminary data.</text>
</comment>
<proteinExistence type="predicted"/>
<feature type="region of interest" description="Disordered" evidence="2">
    <location>
        <begin position="369"/>
        <end position="564"/>
    </location>
</feature>
<dbReference type="Pfam" id="PF00621">
    <property type="entry name" value="RhoGEF"/>
    <property type="match status" value="1"/>
</dbReference>
<reference evidence="4" key="1">
    <citation type="journal article" date="2020" name="bioRxiv">
        <title>Whole genome comparisons of ergot fungi reveals the divergence and evolution of species within the genus Claviceps are the result of varying mechanisms driving genome evolution and host range expansion.</title>
        <authorList>
            <person name="Wyka S.A."/>
            <person name="Mondo S.J."/>
            <person name="Liu M."/>
            <person name="Dettman J."/>
            <person name="Nalam V."/>
            <person name="Broders K.D."/>
        </authorList>
    </citation>
    <scope>NUCLEOTIDE SEQUENCE</scope>
    <source>
        <strain evidence="4">CCC 602</strain>
    </source>
</reference>
<dbReference type="GO" id="GO:0031991">
    <property type="term" value="P:regulation of actomyosin contractile ring contraction"/>
    <property type="evidence" value="ECO:0007669"/>
    <property type="project" value="TreeGrafter"/>
</dbReference>
<dbReference type="InterPro" id="IPR027267">
    <property type="entry name" value="AH/BAR_dom_sf"/>
</dbReference>
<dbReference type="InterPro" id="IPR004148">
    <property type="entry name" value="BAR_dom"/>
</dbReference>
<dbReference type="InterPro" id="IPR000219">
    <property type="entry name" value="DH_dom"/>
</dbReference>
<dbReference type="PROSITE" id="PS50010">
    <property type="entry name" value="DH_2"/>
    <property type="match status" value="1"/>
</dbReference>
<dbReference type="PANTHER" id="PTHR22834">
    <property type="entry name" value="NUCLEAR FUSION PROTEIN FUS2"/>
    <property type="match status" value="1"/>
</dbReference>
<feature type="region of interest" description="Disordered" evidence="2">
    <location>
        <begin position="602"/>
        <end position="819"/>
    </location>
</feature>
<dbReference type="EMBL" id="SRPW01001125">
    <property type="protein sequence ID" value="KAG6006554.1"/>
    <property type="molecule type" value="Genomic_DNA"/>
</dbReference>